<accession>A0A6N4V7L6</accession>
<dbReference type="InterPro" id="IPR005297">
    <property type="entry name" value="Lipoprotein_repeat"/>
</dbReference>
<evidence type="ECO:0000256" key="2">
    <source>
        <dbReference type="SAM" id="SignalP"/>
    </source>
</evidence>
<dbReference type="AlphaFoldDB" id="A0A6N4V7L6"/>
<dbReference type="KEGG" id="mpof:MPOR_26120"/>
<proteinExistence type="predicted"/>
<reference evidence="3 4" key="1">
    <citation type="journal article" date="2019" name="Emerg. Microbes Infect.">
        <title>Comprehensive subspecies identification of 175 nontuberculous mycobacteria species based on 7547 genomic profiles.</title>
        <authorList>
            <person name="Matsumoto Y."/>
            <person name="Kinjo T."/>
            <person name="Motooka D."/>
            <person name="Nabeya D."/>
            <person name="Jung N."/>
            <person name="Uechi K."/>
            <person name="Horii T."/>
            <person name="Iida T."/>
            <person name="Fujita J."/>
            <person name="Nakamura S."/>
        </authorList>
    </citation>
    <scope>NUCLEOTIDE SEQUENCE [LARGE SCALE GENOMIC DNA]</scope>
    <source>
        <strain evidence="3 4">JCM 12603</strain>
    </source>
</reference>
<dbReference type="Proteomes" id="UP000466785">
    <property type="component" value="Chromosome"/>
</dbReference>
<dbReference type="PANTHER" id="PTHR39335">
    <property type="entry name" value="BLL4220 PROTEIN"/>
    <property type="match status" value="1"/>
</dbReference>
<sequence length="183" mass="18870">MTRRTTVVALLSVAALGVAGCALDNRGSETPSTTATPPPPPAAFGGQAPTPPPSNDRILPVGSRWLEIDDVDGLGTIVVDGVGRTVYASSSDGPEQSTCYGACADTWLPLLADGDPAGGIGIQVSEVGTLARRDGSQQVTYQGRPLYWYAGDDMPGQINGHGIELFGAEWFVVTPDGGRASVE</sequence>
<name>A0A6N4V7L6_9MYCO</name>
<keyword evidence="4" id="KW-1185">Reference proteome</keyword>
<dbReference type="EMBL" id="AP022570">
    <property type="protein sequence ID" value="BBX51586.1"/>
    <property type="molecule type" value="Genomic_DNA"/>
</dbReference>
<keyword evidence="2" id="KW-0732">Signal</keyword>
<feature type="region of interest" description="Disordered" evidence="1">
    <location>
        <begin position="27"/>
        <end position="58"/>
    </location>
</feature>
<evidence type="ECO:0000313" key="3">
    <source>
        <dbReference type="EMBL" id="BBX51586.1"/>
    </source>
</evidence>
<organism evidence="3 4">
    <name type="scientific">Mycolicibacterium poriferae</name>
    <dbReference type="NCBI Taxonomy" id="39694"/>
    <lineage>
        <taxon>Bacteria</taxon>
        <taxon>Bacillati</taxon>
        <taxon>Actinomycetota</taxon>
        <taxon>Actinomycetes</taxon>
        <taxon>Mycobacteriales</taxon>
        <taxon>Mycobacteriaceae</taxon>
        <taxon>Mycolicibacterium</taxon>
    </lineage>
</organism>
<gene>
    <name evidence="3" type="ORF">MPOR_26120</name>
</gene>
<dbReference type="GO" id="GO:0043448">
    <property type="term" value="P:alkane catabolic process"/>
    <property type="evidence" value="ECO:0007669"/>
    <property type="project" value="TreeGrafter"/>
</dbReference>
<feature type="signal peptide" evidence="2">
    <location>
        <begin position="1"/>
        <end position="24"/>
    </location>
</feature>
<keyword evidence="3" id="KW-0449">Lipoprotein</keyword>
<dbReference type="PROSITE" id="PS51257">
    <property type="entry name" value="PROKAR_LIPOPROTEIN"/>
    <property type="match status" value="1"/>
</dbReference>
<dbReference type="RefSeq" id="WP_235682617.1">
    <property type="nucleotide sequence ID" value="NZ_AP022570.1"/>
</dbReference>
<protein>
    <submittedName>
        <fullName evidence="3">Lipoprotein</fullName>
    </submittedName>
</protein>
<evidence type="ECO:0000256" key="1">
    <source>
        <dbReference type="SAM" id="MobiDB-lite"/>
    </source>
</evidence>
<evidence type="ECO:0000313" key="4">
    <source>
        <dbReference type="Proteomes" id="UP000466785"/>
    </source>
</evidence>
<dbReference type="Pfam" id="PF03640">
    <property type="entry name" value="Lipoprotein_15"/>
    <property type="match status" value="2"/>
</dbReference>
<feature type="chain" id="PRO_5026954646" evidence="2">
    <location>
        <begin position="25"/>
        <end position="183"/>
    </location>
</feature>
<dbReference type="PANTHER" id="PTHR39335:SF1">
    <property type="entry name" value="BLL4220 PROTEIN"/>
    <property type="match status" value="1"/>
</dbReference>